<keyword evidence="4" id="KW-0812">Transmembrane</keyword>
<comment type="subcellular location">
    <subcellularLocation>
        <location evidence="1">Membrane</location>
        <topology evidence="1">Multi-pass membrane protein</topology>
    </subcellularLocation>
</comment>
<dbReference type="AlphaFoldDB" id="K1T138"/>
<dbReference type="Gene3D" id="3.90.550.10">
    <property type="entry name" value="Spore Coat Polysaccharide Biosynthesis Protein SpsA, Chain A"/>
    <property type="match status" value="1"/>
</dbReference>
<dbReference type="GO" id="GO:0005886">
    <property type="term" value="C:plasma membrane"/>
    <property type="evidence" value="ECO:0007669"/>
    <property type="project" value="TreeGrafter"/>
</dbReference>
<evidence type="ECO:0000256" key="1">
    <source>
        <dbReference type="ARBA" id="ARBA00004141"/>
    </source>
</evidence>
<name>K1T138_9ZZZZ</name>
<evidence type="ECO:0000313" key="8">
    <source>
        <dbReference type="EMBL" id="EKC66562.1"/>
    </source>
</evidence>
<dbReference type="GO" id="GO:0016757">
    <property type="term" value="F:glycosyltransferase activity"/>
    <property type="evidence" value="ECO:0007669"/>
    <property type="project" value="UniProtKB-KW"/>
</dbReference>
<sequence length="101" mass="11443">KSQDRTRRIITDICAQDPKVKAIFNSKNFGQFNSPYYGMIHTTGDCTITICADFQDPVEMIPKFVAEWEKGYKIVIGKKTTSQENPVMTFCGTVTTKPSKR</sequence>
<keyword evidence="2" id="KW-0328">Glycosyltransferase</keyword>
<dbReference type="EMBL" id="AJWZ01004041">
    <property type="protein sequence ID" value="EKC66562.1"/>
    <property type="molecule type" value="Genomic_DNA"/>
</dbReference>
<feature type="domain" description="Glycosyltransferase 2-like" evidence="7">
    <location>
        <begin position="2"/>
        <end position="83"/>
    </location>
</feature>
<dbReference type="InterPro" id="IPR001173">
    <property type="entry name" value="Glyco_trans_2-like"/>
</dbReference>
<evidence type="ECO:0000256" key="5">
    <source>
        <dbReference type="ARBA" id="ARBA00022989"/>
    </source>
</evidence>
<evidence type="ECO:0000256" key="6">
    <source>
        <dbReference type="ARBA" id="ARBA00023136"/>
    </source>
</evidence>
<evidence type="ECO:0000256" key="2">
    <source>
        <dbReference type="ARBA" id="ARBA00022676"/>
    </source>
</evidence>
<evidence type="ECO:0000259" key="7">
    <source>
        <dbReference type="Pfam" id="PF00535"/>
    </source>
</evidence>
<dbReference type="Pfam" id="PF00535">
    <property type="entry name" value="Glycos_transf_2"/>
    <property type="match status" value="1"/>
</dbReference>
<keyword evidence="6" id="KW-0472">Membrane</keyword>
<dbReference type="SUPFAM" id="SSF53448">
    <property type="entry name" value="Nucleotide-diphospho-sugar transferases"/>
    <property type="match status" value="1"/>
</dbReference>
<reference evidence="8" key="1">
    <citation type="journal article" date="2013" name="Environ. Microbiol.">
        <title>Microbiota from the distal guts of lean and obese adolescents exhibit partial functional redundancy besides clear differences in community structure.</title>
        <authorList>
            <person name="Ferrer M."/>
            <person name="Ruiz A."/>
            <person name="Lanza F."/>
            <person name="Haange S.B."/>
            <person name="Oberbach A."/>
            <person name="Till H."/>
            <person name="Bargiela R."/>
            <person name="Campoy C."/>
            <person name="Segura M.T."/>
            <person name="Richter M."/>
            <person name="von Bergen M."/>
            <person name="Seifert J."/>
            <person name="Suarez A."/>
        </authorList>
    </citation>
    <scope>NUCLEOTIDE SEQUENCE</scope>
</reference>
<dbReference type="InterPro" id="IPR029044">
    <property type="entry name" value="Nucleotide-diphossugar_trans"/>
</dbReference>
<organism evidence="8">
    <name type="scientific">human gut metagenome</name>
    <dbReference type="NCBI Taxonomy" id="408170"/>
    <lineage>
        <taxon>unclassified sequences</taxon>
        <taxon>metagenomes</taxon>
        <taxon>organismal metagenomes</taxon>
    </lineage>
</organism>
<dbReference type="InterPro" id="IPR050256">
    <property type="entry name" value="Glycosyltransferase_2"/>
</dbReference>
<gene>
    <name evidence="8" type="ORF">OBE_05878</name>
</gene>
<accession>K1T138</accession>
<proteinExistence type="predicted"/>
<protein>
    <submittedName>
        <fullName evidence="8">Glycosyl transferase family 2</fullName>
        <ecNumber evidence="8">2.-.-.-</ecNumber>
    </submittedName>
</protein>
<dbReference type="PANTHER" id="PTHR48090:SF1">
    <property type="entry name" value="PROPHAGE BACTOPRENOL GLUCOSYL TRANSFERASE HOMOLOG"/>
    <property type="match status" value="1"/>
</dbReference>
<dbReference type="PANTHER" id="PTHR48090">
    <property type="entry name" value="UNDECAPRENYL-PHOSPHATE 4-DEOXY-4-FORMAMIDO-L-ARABINOSE TRANSFERASE-RELATED"/>
    <property type="match status" value="1"/>
</dbReference>
<dbReference type="EC" id="2.-.-.-" evidence="8"/>
<keyword evidence="3 8" id="KW-0808">Transferase</keyword>
<feature type="non-terminal residue" evidence="8">
    <location>
        <position position="1"/>
    </location>
</feature>
<evidence type="ECO:0000256" key="4">
    <source>
        <dbReference type="ARBA" id="ARBA00022692"/>
    </source>
</evidence>
<keyword evidence="5" id="KW-1133">Transmembrane helix</keyword>
<comment type="caution">
    <text evidence="8">The sequence shown here is derived from an EMBL/GenBank/DDBJ whole genome shotgun (WGS) entry which is preliminary data.</text>
</comment>
<evidence type="ECO:0000256" key="3">
    <source>
        <dbReference type="ARBA" id="ARBA00022679"/>
    </source>
</evidence>